<evidence type="ECO:0000259" key="5">
    <source>
        <dbReference type="Pfam" id="PF25876"/>
    </source>
</evidence>
<sequence length="574" mass="62922">MSDDLSQRVYPEDEHLRQLQKDPDRRMTRAEWEREESQARQAAHKKHEKVQHDRDVQQEYDRKHRSKHRNWKKIFLWIGAGVLALLLIFLLGYLPRHEREKKAAAAAKQREQEQPQVEVMQVKRSHAPGELTVPGTTAPLTEAFIYARANGYLRQRFVDIGDHVKKGQLMALIDAPDLDQQVDQAREQLRQAEAQEAQQQAQLALNKVTWERWRVLVAKGVFSRQDGDQREADYNTQVAVVASAHRNVESFRANLGRVIALQSYERVTAPFDGVVTQRNTDIGALVGTSGAGGTPLMPSSQNPSAGTASAGSTNTSGSSGSSNQAASPSTGQAQGGPLFAVAQFDKLRILVSVPEGYASDIKTGMPAQVFVQERSGKPIEGTVTRAALSLDQNTRTMLTEVDVDNRDGGLYPGMYAVVSFVEVRGVGPITVPGDAVVVRDDRTSVAIVNDNKIKIVPVEIGRDYGPSVEILSGLQEGELVITTVTDTTQPGMKVRPQQKQEAGENNGQGGAQTNKVPNSGPQQYGDQSIVNSQGESTNQKGKPGQGGQQQNNQQKQSKDQVKAQKKQQSKESSQ</sequence>
<dbReference type="Gene3D" id="2.40.50.100">
    <property type="match status" value="1"/>
</dbReference>
<proteinExistence type="inferred from homology"/>
<dbReference type="SUPFAM" id="SSF111369">
    <property type="entry name" value="HlyD-like secretion proteins"/>
    <property type="match status" value="2"/>
</dbReference>
<keyword evidence="4" id="KW-0812">Transmembrane</keyword>
<dbReference type="Pfam" id="PF25989">
    <property type="entry name" value="YknX_C"/>
    <property type="match status" value="1"/>
</dbReference>
<feature type="domain" description="CusB-like beta-barrel" evidence="7">
    <location>
        <begin position="351"/>
        <end position="421"/>
    </location>
</feature>
<dbReference type="InterPro" id="IPR058637">
    <property type="entry name" value="YknX-like_C"/>
</dbReference>
<organism evidence="9 10">
    <name type="scientific">Silvibacterium bohemicum</name>
    <dbReference type="NCBI Taxonomy" id="1577686"/>
    <lineage>
        <taxon>Bacteria</taxon>
        <taxon>Pseudomonadati</taxon>
        <taxon>Acidobacteriota</taxon>
        <taxon>Terriglobia</taxon>
        <taxon>Terriglobales</taxon>
        <taxon>Acidobacteriaceae</taxon>
        <taxon>Silvibacterium</taxon>
    </lineage>
</organism>
<keyword evidence="4" id="KW-0472">Membrane</keyword>
<dbReference type="RefSeq" id="WP_050062026.1">
    <property type="nucleotide sequence ID" value="NZ_JACHEK010000002.1"/>
</dbReference>
<evidence type="ECO:0000259" key="6">
    <source>
        <dbReference type="Pfam" id="PF25917"/>
    </source>
</evidence>
<dbReference type="Pfam" id="PF25954">
    <property type="entry name" value="Beta-barrel_RND_2"/>
    <property type="match status" value="1"/>
</dbReference>
<feature type="compositionally biased region" description="Basic and acidic residues" evidence="3">
    <location>
        <begin position="10"/>
        <end position="38"/>
    </location>
</feature>
<evidence type="ECO:0000256" key="2">
    <source>
        <dbReference type="SAM" id="Coils"/>
    </source>
</evidence>
<comment type="similarity">
    <text evidence="1">Belongs to the membrane fusion protein (MFP) (TC 8.A.1) family.</text>
</comment>
<dbReference type="EMBL" id="JACHEK010000002">
    <property type="protein sequence ID" value="MBB6143091.1"/>
    <property type="molecule type" value="Genomic_DNA"/>
</dbReference>
<keyword evidence="4" id="KW-1133">Transmembrane helix</keyword>
<feature type="compositionally biased region" description="Polar residues" evidence="3">
    <location>
        <begin position="497"/>
        <end position="537"/>
    </location>
</feature>
<dbReference type="Gene3D" id="2.40.420.20">
    <property type="match status" value="1"/>
</dbReference>
<dbReference type="InterPro" id="IPR058792">
    <property type="entry name" value="Beta-barrel_RND_2"/>
</dbReference>
<feature type="compositionally biased region" description="Low complexity" evidence="3">
    <location>
        <begin position="302"/>
        <end position="330"/>
    </location>
</feature>
<evidence type="ECO:0000313" key="10">
    <source>
        <dbReference type="Proteomes" id="UP000538666"/>
    </source>
</evidence>
<gene>
    <name evidence="9" type="ORF">HNQ77_001035</name>
</gene>
<evidence type="ECO:0000256" key="3">
    <source>
        <dbReference type="SAM" id="MobiDB-lite"/>
    </source>
</evidence>
<dbReference type="GO" id="GO:1990281">
    <property type="term" value="C:efflux pump complex"/>
    <property type="evidence" value="ECO:0007669"/>
    <property type="project" value="TreeGrafter"/>
</dbReference>
<feature type="region of interest" description="Disordered" evidence="3">
    <location>
        <begin position="286"/>
        <end position="332"/>
    </location>
</feature>
<accession>A0A841JVS7</accession>
<dbReference type="InterPro" id="IPR058625">
    <property type="entry name" value="MdtA-like_BSH"/>
</dbReference>
<dbReference type="Pfam" id="PF25876">
    <property type="entry name" value="HH_MFP_RND"/>
    <property type="match status" value="1"/>
</dbReference>
<dbReference type="AlphaFoldDB" id="A0A841JVS7"/>
<feature type="domain" description="Multidrug resistance protein MdtA-like alpha-helical hairpin" evidence="5">
    <location>
        <begin position="188"/>
        <end position="255"/>
    </location>
</feature>
<comment type="caution">
    <text evidence="9">The sequence shown here is derived from an EMBL/GenBank/DDBJ whole genome shotgun (WGS) entry which is preliminary data.</text>
</comment>
<dbReference type="PANTHER" id="PTHR30469:SF37">
    <property type="entry name" value="RAGD PROTEIN"/>
    <property type="match status" value="1"/>
</dbReference>
<feature type="coiled-coil region" evidence="2">
    <location>
        <begin position="175"/>
        <end position="202"/>
    </location>
</feature>
<feature type="domain" description="YknX-like C-terminal permuted SH3-like" evidence="8">
    <location>
        <begin position="429"/>
        <end position="495"/>
    </location>
</feature>
<dbReference type="OrthoDB" id="9810430at2"/>
<dbReference type="InterPro" id="IPR058624">
    <property type="entry name" value="MdtA-like_HH"/>
</dbReference>
<feature type="compositionally biased region" description="Low complexity" evidence="3">
    <location>
        <begin position="538"/>
        <end position="555"/>
    </location>
</feature>
<dbReference type="Pfam" id="PF25917">
    <property type="entry name" value="BSH_RND"/>
    <property type="match status" value="1"/>
</dbReference>
<keyword evidence="2" id="KW-0175">Coiled coil</keyword>
<feature type="compositionally biased region" description="Basic and acidic residues" evidence="3">
    <location>
        <begin position="50"/>
        <end position="62"/>
    </location>
</feature>
<dbReference type="PANTHER" id="PTHR30469">
    <property type="entry name" value="MULTIDRUG RESISTANCE PROTEIN MDTA"/>
    <property type="match status" value="1"/>
</dbReference>
<evidence type="ECO:0000256" key="1">
    <source>
        <dbReference type="ARBA" id="ARBA00009477"/>
    </source>
</evidence>
<feature type="region of interest" description="Disordered" evidence="3">
    <location>
        <begin position="1"/>
        <end position="63"/>
    </location>
</feature>
<evidence type="ECO:0000313" key="9">
    <source>
        <dbReference type="EMBL" id="MBB6143091.1"/>
    </source>
</evidence>
<dbReference type="NCBIfam" id="TIGR01730">
    <property type="entry name" value="RND_mfp"/>
    <property type="match status" value="2"/>
</dbReference>
<reference evidence="9 10" key="1">
    <citation type="submission" date="2020-08" db="EMBL/GenBank/DDBJ databases">
        <title>Genomic Encyclopedia of Type Strains, Phase IV (KMG-IV): sequencing the most valuable type-strain genomes for metagenomic binning, comparative biology and taxonomic classification.</title>
        <authorList>
            <person name="Goeker M."/>
        </authorList>
    </citation>
    <scope>NUCLEOTIDE SEQUENCE [LARGE SCALE GENOMIC DNA]</scope>
    <source>
        <strain evidence="9 10">DSM 103733</strain>
    </source>
</reference>
<name>A0A841JVS7_9BACT</name>
<dbReference type="Proteomes" id="UP000538666">
    <property type="component" value="Unassembled WGS sequence"/>
</dbReference>
<evidence type="ECO:0000259" key="7">
    <source>
        <dbReference type="Pfam" id="PF25954"/>
    </source>
</evidence>
<protein>
    <submittedName>
        <fullName evidence="9">Multidrug efflux pump subunit AcrA (Membrane-fusion protein)</fullName>
    </submittedName>
</protein>
<dbReference type="InterPro" id="IPR006143">
    <property type="entry name" value="RND_pump_MFP"/>
</dbReference>
<keyword evidence="10" id="KW-1185">Reference proteome</keyword>
<feature type="domain" description="Multidrug resistance protein MdtA-like barrel-sandwich hybrid" evidence="6">
    <location>
        <begin position="145"/>
        <end position="288"/>
    </location>
</feature>
<evidence type="ECO:0000256" key="4">
    <source>
        <dbReference type="SAM" id="Phobius"/>
    </source>
</evidence>
<feature type="region of interest" description="Disordered" evidence="3">
    <location>
        <begin position="486"/>
        <end position="574"/>
    </location>
</feature>
<dbReference type="Gene3D" id="1.10.287.470">
    <property type="entry name" value="Helix hairpin bin"/>
    <property type="match status" value="1"/>
</dbReference>
<dbReference type="GO" id="GO:0015562">
    <property type="term" value="F:efflux transmembrane transporter activity"/>
    <property type="evidence" value="ECO:0007669"/>
    <property type="project" value="TreeGrafter"/>
</dbReference>
<evidence type="ECO:0000259" key="8">
    <source>
        <dbReference type="Pfam" id="PF25989"/>
    </source>
</evidence>
<dbReference type="Gene3D" id="2.40.30.170">
    <property type="match status" value="1"/>
</dbReference>
<feature type="transmembrane region" description="Helical" evidence="4">
    <location>
        <begin position="74"/>
        <end position="94"/>
    </location>
</feature>